<dbReference type="InterPro" id="IPR051217">
    <property type="entry name" value="Insect_Cuticle_Struc_Prot"/>
</dbReference>
<dbReference type="EMBL" id="GDRN01061234">
    <property type="protein sequence ID" value="JAI65227.1"/>
    <property type="molecule type" value="Transcribed_RNA"/>
</dbReference>
<proteinExistence type="predicted"/>
<name>A0A0P4W9X0_SCYOL</name>
<dbReference type="GO" id="GO:0005615">
    <property type="term" value="C:extracellular space"/>
    <property type="evidence" value="ECO:0007669"/>
    <property type="project" value="TreeGrafter"/>
</dbReference>
<keyword evidence="1 2" id="KW-0193">Cuticle</keyword>
<reference evidence="4" key="1">
    <citation type="submission" date="2015-09" db="EMBL/GenBank/DDBJ databases">
        <title>Scylla olivacea transcriptome.</title>
        <authorList>
            <person name="Ikhwanuddin M."/>
        </authorList>
    </citation>
    <scope>NUCLEOTIDE SEQUENCE</scope>
</reference>
<evidence type="ECO:0008006" key="5">
    <source>
        <dbReference type="Google" id="ProtNLM"/>
    </source>
</evidence>
<evidence type="ECO:0000256" key="1">
    <source>
        <dbReference type="ARBA" id="ARBA00022460"/>
    </source>
</evidence>
<dbReference type="PROSITE" id="PS51155">
    <property type="entry name" value="CHIT_BIND_RR_2"/>
    <property type="match status" value="1"/>
</dbReference>
<dbReference type="GO" id="GO:0042302">
    <property type="term" value="F:structural constituent of cuticle"/>
    <property type="evidence" value="ECO:0007669"/>
    <property type="project" value="UniProtKB-UniRule"/>
</dbReference>
<sequence length="117" mass="13539">MCAPQQRYEQPAPAPRYEEPFESEEVIYDPEPYQFSLAVADDEFTNYQSRVESQDEHGNVQGEYSWVGPDGIRYITRYTADPLNGFQVNTVEEQTDIKVRIPVPVPIEEQAGYKPYE</sequence>
<dbReference type="PROSITE" id="PS00233">
    <property type="entry name" value="CHIT_BIND_RR_1"/>
    <property type="match status" value="1"/>
</dbReference>
<dbReference type="GO" id="GO:0031012">
    <property type="term" value="C:extracellular matrix"/>
    <property type="evidence" value="ECO:0007669"/>
    <property type="project" value="TreeGrafter"/>
</dbReference>
<protein>
    <recommendedName>
        <fullName evidence="5">Cuticle protein</fullName>
    </recommendedName>
</protein>
<dbReference type="PANTHER" id="PTHR12236">
    <property type="entry name" value="STRUCTURAL CONTITUENT OF CUTICLE"/>
    <property type="match status" value="1"/>
</dbReference>
<dbReference type="InterPro" id="IPR031311">
    <property type="entry name" value="CHIT_BIND_RR_consensus"/>
</dbReference>
<organism evidence="4">
    <name type="scientific">Scylla olivacea</name>
    <name type="common">Orange mud crab</name>
    <name type="synonym">Cancer olivacea</name>
    <dbReference type="NCBI Taxonomy" id="85551"/>
    <lineage>
        <taxon>Eukaryota</taxon>
        <taxon>Metazoa</taxon>
        <taxon>Ecdysozoa</taxon>
        <taxon>Arthropoda</taxon>
        <taxon>Crustacea</taxon>
        <taxon>Multicrustacea</taxon>
        <taxon>Malacostraca</taxon>
        <taxon>Eumalacostraca</taxon>
        <taxon>Eucarida</taxon>
        <taxon>Decapoda</taxon>
        <taxon>Pleocyemata</taxon>
        <taxon>Brachyura</taxon>
        <taxon>Eubrachyura</taxon>
        <taxon>Portunoidea</taxon>
        <taxon>Portunidae</taxon>
        <taxon>Portuninae</taxon>
        <taxon>Scylla</taxon>
    </lineage>
</organism>
<evidence type="ECO:0000313" key="4">
    <source>
        <dbReference type="EMBL" id="JAI65227.1"/>
    </source>
</evidence>
<dbReference type="PANTHER" id="PTHR12236:SF18">
    <property type="entry name" value="CUTICULAR PROTEIN 66D"/>
    <property type="match status" value="1"/>
</dbReference>
<evidence type="ECO:0000256" key="2">
    <source>
        <dbReference type="PROSITE-ProRule" id="PRU00497"/>
    </source>
</evidence>
<dbReference type="InterPro" id="IPR000618">
    <property type="entry name" value="Insect_cuticle"/>
</dbReference>
<dbReference type="AlphaFoldDB" id="A0A0P4W9X0"/>
<feature type="region of interest" description="Disordered" evidence="3">
    <location>
        <begin position="1"/>
        <end position="20"/>
    </location>
</feature>
<dbReference type="PRINTS" id="PR00947">
    <property type="entry name" value="CUTICLE"/>
</dbReference>
<dbReference type="Pfam" id="PF00379">
    <property type="entry name" value="Chitin_bind_4"/>
    <property type="match status" value="1"/>
</dbReference>
<evidence type="ECO:0000256" key="3">
    <source>
        <dbReference type="SAM" id="MobiDB-lite"/>
    </source>
</evidence>
<accession>A0A0P4W9X0</accession>